<dbReference type="Proteomes" id="UP000037696">
    <property type="component" value="Unassembled WGS sequence"/>
</dbReference>
<dbReference type="AlphaFoldDB" id="A0A0M8NXM2"/>
<sequence>MDDSALADLELKSRFTRARQWVRNFPPFSVYNSLPCKDSPTPKLTGKRSANSLQIHFRFTS</sequence>
<protein>
    <submittedName>
        <fullName evidence="1">Uncharacterized protein</fullName>
    </submittedName>
</protein>
<evidence type="ECO:0000313" key="1">
    <source>
        <dbReference type="EMBL" id="KOS37074.1"/>
    </source>
</evidence>
<keyword evidence="2" id="KW-1185">Reference proteome</keyword>
<evidence type="ECO:0000313" key="2">
    <source>
        <dbReference type="Proteomes" id="UP000037696"/>
    </source>
</evidence>
<reference evidence="1 2" key="1">
    <citation type="submission" date="2015-08" db="EMBL/GenBank/DDBJ databases">
        <title>Genome sequencing of Penicillium nordicum.</title>
        <authorList>
            <person name="Nguyen H.D."/>
            <person name="Seifert K.A."/>
        </authorList>
    </citation>
    <scope>NUCLEOTIDE SEQUENCE [LARGE SCALE GENOMIC DNA]</scope>
    <source>
        <strain evidence="1 2">DAOMC 185683</strain>
    </source>
</reference>
<comment type="caution">
    <text evidence="1">The sequence shown here is derived from an EMBL/GenBank/DDBJ whole genome shotgun (WGS) entry which is preliminary data.</text>
</comment>
<name>A0A0M8NXM2_9EURO</name>
<feature type="non-terminal residue" evidence="1">
    <location>
        <position position="61"/>
    </location>
</feature>
<organism evidence="1 2">
    <name type="scientific">Penicillium nordicum</name>
    <dbReference type="NCBI Taxonomy" id="229535"/>
    <lineage>
        <taxon>Eukaryota</taxon>
        <taxon>Fungi</taxon>
        <taxon>Dikarya</taxon>
        <taxon>Ascomycota</taxon>
        <taxon>Pezizomycotina</taxon>
        <taxon>Eurotiomycetes</taxon>
        <taxon>Eurotiomycetidae</taxon>
        <taxon>Eurotiales</taxon>
        <taxon>Aspergillaceae</taxon>
        <taxon>Penicillium</taxon>
    </lineage>
</organism>
<accession>A0A0M8NXM2</accession>
<proteinExistence type="predicted"/>
<gene>
    <name evidence="1" type="ORF">ACN38_g12154</name>
</gene>
<dbReference type="EMBL" id="LHQQ01000357">
    <property type="protein sequence ID" value="KOS37074.1"/>
    <property type="molecule type" value="Genomic_DNA"/>
</dbReference>